<organism evidence="2 3">
    <name type="scientific">Nostoc linckia FACHB-391</name>
    <dbReference type="NCBI Taxonomy" id="2692906"/>
    <lineage>
        <taxon>Bacteria</taxon>
        <taxon>Bacillati</taxon>
        <taxon>Cyanobacteriota</taxon>
        <taxon>Cyanophyceae</taxon>
        <taxon>Nostocales</taxon>
        <taxon>Nostocaceae</taxon>
        <taxon>Nostoc</taxon>
    </lineage>
</organism>
<dbReference type="RefSeq" id="WP_190895693.1">
    <property type="nucleotide sequence ID" value="NZ_JACJTE010000023.1"/>
</dbReference>
<keyword evidence="2" id="KW-0378">Hydrolase</keyword>
<feature type="domain" description="Putative restriction endonuclease" evidence="1">
    <location>
        <begin position="12"/>
        <end position="182"/>
    </location>
</feature>
<evidence type="ECO:0000313" key="3">
    <source>
        <dbReference type="Proteomes" id="UP000604661"/>
    </source>
</evidence>
<protein>
    <submittedName>
        <fullName evidence="2">Uma2 family endonuclease</fullName>
    </submittedName>
</protein>
<sequence>MTQTTTERLYSFEEYLTYDDGTDSRYELVDGKLELRNPSPFRHLLISKFIELAFEAEIKGLSLPWLCFREAGVRMGWRKSRFPDVYVVTAEQVMEFLDESAVCQSAPMLVVEVVSPDSVKRDYRYKRCEYAALEIPEYWIVDPIESKITVLLLSEGLYEEKEFNGSQQIVSATFPKIVLTVEQVLAAGNVG</sequence>
<dbReference type="CDD" id="cd06260">
    <property type="entry name" value="DUF820-like"/>
    <property type="match status" value="1"/>
</dbReference>
<dbReference type="PANTHER" id="PTHR34107">
    <property type="entry name" value="SLL0198 PROTEIN-RELATED"/>
    <property type="match status" value="1"/>
</dbReference>
<dbReference type="PANTHER" id="PTHR34107:SF2">
    <property type="entry name" value="SLL0888 PROTEIN"/>
    <property type="match status" value="1"/>
</dbReference>
<dbReference type="InterPro" id="IPR011335">
    <property type="entry name" value="Restrct_endonuc-II-like"/>
</dbReference>
<dbReference type="Pfam" id="PF05685">
    <property type="entry name" value="Uma2"/>
    <property type="match status" value="1"/>
</dbReference>
<proteinExistence type="predicted"/>
<dbReference type="InterPro" id="IPR008538">
    <property type="entry name" value="Uma2"/>
</dbReference>
<keyword evidence="2" id="KW-0540">Nuclease</keyword>
<gene>
    <name evidence="2" type="ORF">H6G95_20135</name>
</gene>
<evidence type="ECO:0000313" key="2">
    <source>
        <dbReference type="EMBL" id="MBD2562884.1"/>
    </source>
</evidence>
<dbReference type="EMBL" id="JACJTE010000023">
    <property type="protein sequence ID" value="MBD2562884.1"/>
    <property type="molecule type" value="Genomic_DNA"/>
</dbReference>
<dbReference type="InterPro" id="IPR012296">
    <property type="entry name" value="Nuclease_put_TT1808"/>
</dbReference>
<name>A0ABR8F1D6_NOSLI</name>
<comment type="caution">
    <text evidence="2">The sequence shown here is derived from an EMBL/GenBank/DDBJ whole genome shotgun (WGS) entry which is preliminary data.</text>
</comment>
<keyword evidence="3" id="KW-1185">Reference proteome</keyword>
<dbReference type="Gene3D" id="3.90.1570.10">
    <property type="entry name" value="tt1808, chain A"/>
    <property type="match status" value="1"/>
</dbReference>
<reference evidence="2 3" key="1">
    <citation type="journal article" date="2020" name="ISME J.">
        <title>Comparative genomics reveals insights into cyanobacterial evolution and habitat adaptation.</title>
        <authorList>
            <person name="Chen M.Y."/>
            <person name="Teng W.K."/>
            <person name="Zhao L."/>
            <person name="Hu C.X."/>
            <person name="Zhou Y.K."/>
            <person name="Han B.P."/>
            <person name="Song L.R."/>
            <person name="Shu W.S."/>
        </authorList>
    </citation>
    <scope>NUCLEOTIDE SEQUENCE [LARGE SCALE GENOMIC DNA]</scope>
    <source>
        <strain evidence="2 3">FACHB-391</strain>
    </source>
</reference>
<keyword evidence="2" id="KW-0255">Endonuclease</keyword>
<dbReference type="GO" id="GO:0004519">
    <property type="term" value="F:endonuclease activity"/>
    <property type="evidence" value="ECO:0007669"/>
    <property type="project" value="UniProtKB-KW"/>
</dbReference>
<accession>A0ABR8F1D6</accession>
<dbReference type="SUPFAM" id="SSF52980">
    <property type="entry name" value="Restriction endonuclease-like"/>
    <property type="match status" value="1"/>
</dbReference>
<evidence type="ECO:0000259" key="1">
    <source>
        <dbReference type="Pfam" id="PF05685"/>
    </source>
</evidence>
<dbReference type="Proteomes" id="UP000604661">
    <property type="component" value="Unassembled WGS sequence"/>
</dbReference>